<evidence type="ECO:0000256" key="1">
    <source>
        <dbReference type="ARBA" id="ARBA00011079"/>
    </source>
</evidence>
<keyword evidence="2" id="KW-0645">Protease</keyword>
<evidence type="ECO:0000313" key="8">
    <source>
        <dbReference type="Proteomes" id="UP001165060"/>
    </source>
</evidence>
<dbReference type="Proteomes" id="UP001165060">
    <property type="component" value="Unassembled WGS sequence"/>
</dbReference>
<dbReference type="PANTHER" id="PTHR11010:SF117">
    <property type="entry name" value="SERINE PROTEASE 16"/>
    <property type="match status" value="1"/>
</dbReference>
<keyword evidence="4" id="KW-0378">Hydrolase</keyword>
<dbReference type="SUPFAM" id="SSF53474">
    <property type="entry name" value="alpha/beta-Hydrolases"/>
    <property type="match status" value="1"/>
</dbReference>
<evidence type="ECO:0000256" key="4">
    <source>
        <dbReference type="ARBA" id="ARBA00022801"/>
    </source>
</evidence>
<reference evidence="7 8" key="1">
    <citation type="journal article" date="2023" name="Commun. Biol.">
        <title>Genome analysis of Parmales, the sister group of diatoms, reveals the evolutionary specialization of diatoms from phago-mixotrophs to photoautotrophs.</title>
        <authorList>
            <person name="Ban H."/>
            <person name="Sato S."/>
            <person name="Yoshikawa S."/>
            <person name="Yamada K."/>
            <person name="Nakamura Y."/>
            <person name="Ichinomiya M."/>
            <person name="Sato N."/>
            <person name="Blanc-Mathieu R."/>
            <person name="Endo H."/>
            <person name="Kuwata A."/>
            <person name="Ogata H."/>
        </authorList>
    </citation>
    <scope>NUCLEOTIDE SEQUENCE [LARGE SCALE GENOMIC DNA]</scope>
</reference>
<dbReference type="PANTHER" id="PTHR11010">
    <property type="entry name" value="PROTEASE S28 PRO-X CARBOXYPEPTIDASE-RELATED"/>
    <property type="match status" value="1"/>
</dbReference>
<evidence type="ECO:0000313" key="7">
    <source>
        <dbReference type="EMBL" id="GMI24985.1"/>
    </source>
</evidence>
<comment type="caution">
    <text evidence="7">The sequence shown here is derived from an EMBL/GenBank/DDBJ whole genome shotgun (WGS) entry which is preliminary data.</text>
</comment>
<keyword evidence="8" id="KW-1185">Reference proteome</keyword>
<dbReference type="EMBL" id="BRYB01002756">
    <property type="protein sequence ID" value="GMI24985.1"/>
    <property type="molecule type" value="Genomic_DNA"/>
</dbReference>
<protein>
    <submittedName>
        <fullName evidence="7">Uncharacterized protein</fullName>
    </submittedName>
</protein>
<gene>
    <name evidence="7" type="ORF">TeGR_g5969</name>
</gene>
<dbReference type="InterPro" id="IPR008758">
    <property type="entry name" value="Peptidase_S28"/>
</dbReference>
<dbReference type="InterPro" id="IPR029058">
    <property type="entry name" value="AB_hydrolase_fold"/>
</dbReference>
<feature type="signal peptide" evidence="6">
    <location>
        <begin position="1"/>
        <end position="15"/>
    </location>
</feature>
<dbReference type="Gene3D" id="1.20.120.980">
    <property type="entry name" value="Serine carboxypeptidase S28, SKS domain"/>
    <property type="match status" value="1"/>
</dbReference>
<dbReference type="Gene3D" id="3.40.50.1820">
    <property type="entry name" value="alpha/beta hydrolase"/>
    <property type="match status" value="1"/>
</dbReference>
<keyword evidence="3 6" id="KW-0732">Signal</keyword>
<dbReference type="Pfam" id="PF05577">
    <property type="entry name" value="Peptidase_S28"/>
    <property type="match status" value="1"/>
</dbReference>
<accession>A0ABQ6MF71</accession>
<name>A0ABQ6MF71_9STRA</name>
<evidence type="ECO:0000256" key="2">
    <source>
        <dbReference type="ARBA" id="ARBA00022670"/>
    </source>
</evidence>
<proteinExistence type="inferred from homology"/>
<evidence type="ECO:0000256" key="3">
    <source>
        <dbReference type="ARBA" id="ARBA00022729"/>
    </source>
</evidence>
<keyword evidence="5" id="KW-0325">Glycoprotein</keyword>
<feature type="chain" id="PRO_5047283179" evidence="6">
    <location>
        <begin position="16"/>
        <end position="545"/>
    </location>
</feature>
<organism evidence="7 8">
    <name type="scientific">Tetraparma gracilis</name>
    <dbReference type="NCBI Taxonomy" id="2962635"/>
    <lineage>
        <taxon>Eukaryota</taxon>
        <taxon>Sar</taxon>
        <taxon>Stramenopiles</taxon>
        <taxon>Ochrophyta</taxon>
        <taxon>Bolidophyceae</taxon>
        <taxon>Parmales</taxon>
        <taxon>Triparmaceae</taxon>
        <taxon>Tetraparma</taxon>
    </lineage>
</organism>
<dbReference type="InterPro" id="IPR042269">
    <property type="entry name" value="Ser_carbopepase_S28_SKS"/>
</dbReference>
<evidence type="ECO:0000256" key="6">
    <source>
        <dbReference type="SAM" id="SignalP"/>
    </source>
</evidence>
<evidence type="ECO:0000256" key="5">
    <source>
        <dbReference type="ARBA" id="ARBA00023180"/>
    </source>
</evidence>
<comment type="similarity">
    <text evidence="1">Belongs to the peptidase S28 family.</text>
</comment>
<sequence length="545" mass="58954">MKVLLFLSLIAPSLATNVAPLGQRGGHHIENVLEELRSSSGTGSSEDIDTSHTFDAQLLDHYTTSVLDPSADRTWSQRFYYDDRFWGGEGSPVFLYIGGEGPQGPVTDKLFMWQLAEENNALMIALEHRFYGESYPTKDMSNPNLVYLTSSQALADLARFIEYVSGLSSDSGAGELSKASPPLKVKADLSSSKWVSFGGSYPGNLATWLKLKYPSSVAGTVGSSAPVKGDYNYYKYAQVVGSALAYPLIGGSQQCYDVVEKASAELHELVTHTSPFGTSASLPASLRPCGPMANDLDLYAYESTIFGNFQGTVQYNLQSSAATVADLCEELIDESHATPLDAMASMVGKFFDASEEGAAEPSCIPSSWDELIGELQEEEFDGSSAMRQWIYQSCNEFGYFQTTEGEDHPFTSLTSCSLEIAGKQMCEQAYGIKNYKGPLKAGVGGDSYASDERYGARSVLGANITMPNGNMDPWHSLGVVNSTGTFYDEDQVTTNSETVVFIDGTAHCRDMYAPGAFESMGVNDTSAVVWAHAKIKGSVESYLLD</sequence>